<dbReference type="InterPro" id="IPR004358">
    <property type="entry name" value="Sig_transdc_His_kin-like_C"/>
</dbReference>
<feature type="domain" description="Response regulatory" evidence="7">
    <location>
        <begin position="1139"/>
        <end position="1256"/>
    </location>
</feature>
<dbReference type="InterPro" id="IPR003661">
    <property type="entry name" value="HisK_dim/P_dom"/>
</dbReference>
<accession>A0A8J7QC36</accession>
<feature type="domain" description="Histidine kinase" evidence="6">
    <location>
        <begin position="883"/>
        <end position="1101"/>
    </location>
</feature>
<dbReference type="InterPro" id="IPR036890">
    <property type="entry name" value="HATPase_C_sf"/>
</dbReference>
<organism evidence="8 9">
    <name type="scientific">Acanthopleuribacter pedis</name>
    <dbReference type="NCBI Taxonomy" id="442870"/>
    <lineage>
        <taxon>Bacteria</taxon>
        <taxon>Pseudomonadati</taxon>
        <taxon>Acidobacteriota</taxon>
        <taxon>Holophagae</taxon>
        <taxon>Acanthopleuribacterales</taxon>
        <taxon>Acanthopleuribacteraceae</taxon>
        <taxon>Acanthopleuribacter</taxon>
    </lineage>
</organism>
<keyword evidence="5" id="KW-0175">Coiled coil</keyword>
<evidence type="ECO:0000259" key="6">
    <source>
        <dbReference type="PROSITE" id="PS50109"/>
    </source>
</evidence>
<evidence type="ECO:0000256" key="1">
    <source>
        <dbReference type="ARBA" id="ARBA00000085"/>
    </source>
</evidence>
<feature type="coiled-coil region" evidence="5">
    <location>
        <begin position="845"/>
        <end position="879"/>
    </location>
</feature>
<dbReference type="Pfam" id="PF07494">
    <property type="entry name" value="Reg_prop"/>
    <property type="match status" value="3"/>
</dbReference>
<dbReference type="Gene3D" id="3.40.50.2300">
    <property type="match status" value="1"/>
</dbReference>
<dbReference type="InterPro" id="IPR013783">
    <property type="entry name" value="Ig-like_fold"/>
</dbReference>
<dbReference type="Pfam" id="PF02518">
    <property type="entry name" value="HATPase_c"/>
    <property type="match status" value="2"/>
</dbReference>
<dbReference type="PROSITE" id="PS50110">
    <property type="entry name" value="RESPONSE_REGULATORY"/>
    <property type="match status" value="1"/>
</dbReference>
<dbReference type="Gene3D" id="1.10.287.130">
    <property type="match status" value="1"/>
</dbReference>
<evidence type="ECO:0000256" key="4">
    <source>
        <dbReference type="PROSITE-ProRule" id="PRU00169"/>
    </source>
</evidence>
<evidence type="ECO:0000256" key="3">
    <source>
        <dbReference type="ARBA" id="ARBA00022553"/>
    </source>
</evidence>
<dbReference type="RefSeq" id="WP_207861344.1">
    <property type="nucleotide sequence ID" value="NZ_JAFREP010000024.1"/>
</dbReference>
<reference evidence="8" key="1">
    <citation type="submission" date="2021-03" db="EMBL/GenBank/DDBJ databases">
        <authorList>
            <person name="Wang G."/>
        </authorList>
    </citation>
    <scope>NUCLEOTIDE SEQUENCE</scope>
    <source>
        <strain evidence="8">KCTC 12899</strain>
    </source>
</reference>
<feature type="domain" description="Histidine kinase" evidence="6">
    <location>
        <begin position="1298"/>
        <end position="1558"/>
    </location>
</feature>
<proteinExistence type="predicted"/>
<comment type="caution">
    <text evidence="8">The sequence shown here is derived from an EMBL/GenBank/DDBJ whole genome shotgun (WGS) entry which is preliminary data.</text>
</comment>
<sequence length="1565" mass="172715">MTVSVWRRFGAAFLPALVFCIAPVLGDSLRFRPLPRDSGLSQGGVSCVLQDHQGYLWVGTEDGLNRYDGNQFTIYRHDSDQAGSISGSYIGSLYEDRRGTLWITAARAGLNRYHPATDSFTVYSRDSEKGKALLSNWVTGVFEDATGRFWVMTREGGMFLMDRDQETFAPVPVVYQNAPEQKPMAGNRFVQDPSGSIWIGGGRGLVRFHPETLQFHLFRAQPELPGGLSDDTVWALGLDARGRLWIGTEDGLNRLNDDGETFTRYRNDPNDPHSLSFDVVRAFLLDDQQRFWVGSSQGLNLYHPETDRFTQFRHNVADPGGLSSDNVWGLEQDDAGNIWVGTMGGGLNRYIPHLERFGHIRHILTVPDSLSDPTCWGMAEAPNGEIWIGLENGGVDIYNPETGKVRHLSGELGNPHGLNPFRNSYVMFSKGTAWLATGGGGVQVIDLQTEKVIENYEPDPDDPTALAGSMLVKLLRDSRGTNWVTSFDGGLSRFLPETNNFQIYKHEAANPNSLGIDRVASLAEMTPGYLWVGTIGAGVNLLNIDTGHVRRFEPDPKRRDALRGAAVISLYQEPGGTLWVGTLDAGLSRYNPDTDSWRSWGTKEGLPNETVYGVLPGEPDVLWLSTNKGLCRVDTQQLSFRNYYVQDGLQEDEFNVGSYLRDSKGFLYFGGVNGITRFRSEAIVDSHFQPQAVFTEMLIANQPVQLQHESFVSPPGAALQGAEAVTLDHTRNMVTLAFSALDFTIPENIRYRYRLEGYSPNWLETDAANRRATYTNLPAGDYTLRVQATNVDGTWSERGAALNLIVKPPPWLSWWAKSIYTLLILAVVGIYLRVQSQRLAREQQIARQQRQLASQAEAMAENERNVANRLRQVDRMKDEFLANTSHELRTPLNGMIGLAESLKDGFHGPLPQAANTDLNLIVSSGKRLSHLINDILNFSLLKNGQMVMHPAAVDLHALTTVVLALSRPQLGSKKVTLTNRVPRDLPAVLADENRLEQVLHNLVGNAVKFTHQGRIEVRAEEQDERILIAVTDTGIGIAPDLQGAVFQMFQQADGSTTREYGGTGLGLAVTRELLKLQNGEIWLESELGKGTTFYVILPKAEDAVTEIIPVSALMEQPEAGDKDAGDGEPGPAVEANGYRLLIVDDDPVNRRVLANHLLITGYTLREAADGYEALAIIDEEEPFDMVLLDVMMPRLTGYQVCRELRTRYSLDDLPILFLTAKSREDDLIDGYATGANDFLVKPVAKNELLARVKTHLALLEAHRDLESKVAQRTRGLVAAQEELLEAAHLAGMSEMATDVLHNVGNRMNSITTAVHLIGEIVQNNKGLELLKKVNALMAEHQHDLPAFFAEDPRAANLIEALDKIAAKLAQRDQALLDDGTQVLNHVNETRAILKEQSKYAELRGHSRPSDANVLISEALQIGLVSFEARNIQVITNQEADLPLVELNKARFMRVLLCLLRNAEEAVTTDEQKGPGRITVSSARVGGEVKITVEDNGIGIEAGNLVRIFAYGVSTKAGRSGFGLHYCANVVNEMAGKIDVKSEGIGKGTLVTLRFPVISEAEAVSE</sequence>
<keyword evidence="9" id="KW-1185">Reference proteome</keyword>
<dbReference type="Pfam" id="PF07495">
    <property type="entry name" value="Y_Y_Y"/>
    <property type="match status" value="1"/>
</dbReference>
<evidence type="ECO:0000313" key="9">
    <source>
        <dbReference type="Proteomes" id="UP000664417"/>
    </source>
</evidence>
<dbReference type="PANTHER" id="PTHR43547:SF2">
    <property type="entry name" value="HYBRID SIGNAL TRANSDUCTION HISTIDINE KINASE C"/>
    <property type="match status" value="1"/>
</dbReference>
<dbReference type="Proteomes" id="UP000664417">
    <property type="component" value="Unassembled WGS sequence"/>
</dbReference>
<dbReference type="SUPFAM" id="SSF63829">
    <property type="entry name" value="Calcium-dependent phosphotriesterase"/>
    <property type="match status" value="3"/>
</dbReference>
<dbReference type="SUPFAM" id="SSF52172">
    <property type="entry name" value="CheY-like"/>
    <property type="match status" value="1"/>
</dbReference>
<dbReference type="InterPro" id="IPR003594">
    <property type="entry name" value="HATPase_dom"/>
</dbReference>
<dbReference type="InterPro" id="IPR001789">
    <property type="entry name" value="Sig_transdc_resp-reg_receiver"/>
</dbReference>
<dbReference type="Gene3D" id="3.30.565.10">
    <property type="entry name" value="Histidine kinase-like ATPase, C-terminal domain"/>
    <property type="match status" value="2"/>
</dbReference>
<dbReference type="InterPro" id="IPR036097">
    <property type="entry name" value="HisK_dim/P_sf"/>
</dbReference>
<dbReference type="Pfam" id="PF00512">
    <property type="entry name" value="HisKA"/>
    <property type="match status" value="1"/>
</dbReference>
<dbReference type="CDD" id="cd00082">
    <property type="entry name" value="HisKA"/>
    <property type="match status" value="1"/>
</dbReference>
<name>A0A8J7QC36_9BACT</name>
<dbReference type="CDD" id="cd00146">
    <property type="entry name" value="PKD"/>
    <property type="match status" value="1"/>
</dbReference>
<dbReference type="EMBL" id="JAFREP010000024">
    <property type="protein sequence ID" value="MBO1321369.1"/>
    <property type="molecule type" value="Genomic_DNA"/>
</dbReference>
<dbReference type="SUPFAM" id="SSF55874">
    <property type="entry name" value="ATPase domain of HSP90 chaperone/DNA topoisomerase II/histidine kinase"/>
    <property type="match status" value="2"/>
</dbReference>
<feature type="modified residue" description="4-aspartylphosphate" evidence="4">
    <location>
        <position position="1189"/>
    </location>
</feature>
<evidence type="ECO:0000256" key="5">
    <source>
        <dbReference type="SAM" id="Coils"/>
    </source>
</evidence>
<dbReference type="GO" id="GO:0000155">
    <property type="term" value="F:phosphorelay sensor kinase activity"/>
    <property type="evidence" value="ECO:0007669"/>
    <property type="project" value="InterPro"/>
</dbReference>
<evidence type="ECO:0000256" key="2">
    <source>
        <dbReference type="ARBA" id="ARBA00012438"/>
    </source>
</evidence>
<dbReference type="Gene3D" id="2.60.40.10">
    <property type="entry name" value="Immunoglobulins"/>
    <property type="match status" value="1"/>
</dbReference>
<dbReference type="EC" id="2.7.13.3" evidence="2"/>
<dbReference type="FunFam" id="3.30.565.10:FF:000010">
    <property type="entry name" value="Sensor histidine kinase RcsC"/>
    <property type="match status" value="1"/>
</dbReference>
<dbReference type="InterPro" id="IPR015943">
    <property type="entry name" value="WD40/YVTN_repeat-like_dom_sf"/>
</dbReference>
<gene>
    <name evidence="8" type="ORF">J3U88_23005</name>
</gene>
<keyword evidence="3 4" id="KW-0597">Phosphoprotein</keyword>
<dbReference type="InterPro" id="IPR011006">
    <property type="entry name" value="CheY-like_superfamily"/>
</dbReference>
<dbReference type="InterPro" id="IPR005467">
    <property type="entry name" value="His_kinase_dom"/>
</dbReference>
<dbReference type="PRINTS" id="PR00344">
    <property type="entry name" value="BCTRLSENSOR"/>
</dbReference>
<dbReference type="SMART" id="SM00388">
    <property type="entry name" value="HisKA"/>
    <property type="match status" value="1"/>
</dbReference>
<dbReference type="SMART" id="SM00448">
    <property type="entry name" value="REC"/>
    <property type="match status" value="1"/>
</dbReference>
<dbReference type="CDD" id="cd16922">
    <property type="entry name" value="HATPase_EvgS-ArcB-TorS-like"/>
    <property type="match status" value="1"/>
</dbReference>
<protein>
    <recommendedName>
        <fullName evidence="2">histidine kinase</fullName>
        <ecNumber evidence="2">2.7.13.3</ecNumber>
    </recommendedName>
</protein>
<dbReference type="InterPro" id="IPR011110">
    <property type="entry name" value="Reg_prop"/>
</dbReference>
<dbReference type="SUPFAM" id="SSF47384">
    <property type="entry name" value="Homodimeric domain of signal transducing histidine kinase"/>
    <property type="match status" value="1"/>
</dbReference>
<dbReference type="CDD" id="cd17574">
    <property type="entry name" value="REC_OmpR"/>
    <property type="match status" value="1"/>
</dbReference>
<dbReference type="InterPro" id="IPR011123">
    <property type="entry name" value="Y_Y_Y"/>
</dbReference>
<dbReference type="PANTHER" id="PTHR43547">
    <property type="entry name" value="TWO-COMPONENT HISTIDINE KINASE"/>
    <property type="match status" value="1"/>
</dbReference>
<evidence type="ECO:0000313" key="8">
    <source>
        <dbReference type="EMBL" id="MBO1321369.1"/>
    </source>
</evidence>
<evidence type="ECO:0000259" key="7">
    <source>
        <dbReference type="PROSITE" id="PS50110"/>
    </source>
</evidence>
<dbReference type="Pfam" id="PF00072">
    <property type="entry name" value="Response_reg"/>
    <property type="match status" value="1"/>
</dbReference>
<dbReference type="SMART" id="SM00387">
    <property type="entry name" value="HATPase_c"/>
    <property type="match status" value="2"/>
</dbReference>
<comment type="catalytic activity">
    <reaction evidence="1">
        <text>ATP + protein L-histidine = ADP + protein N-phospho-L-histidine.</text>
        <dbReference type="EC" id="2.7.13.3"/>
    </reaction>
</comment>
<dbReference type="PROSITE" id="PS50109">
    <property type="entry name" value="HIS_KIN"/>
    <property type="match status" value="2"/>
</dbReference>
<dbReference type="Gene3D" id="2.130.10.10">
    <property type="entry name" value="YVTN repeat-like/Quinoprotein amine dehydrogenase"/>
    <property type="match status" value="2"/>
</dbReference>